<evidence type="ECO:0000256" key="1">
    <source>
        <dbReference type="SAM" id="MobiDB-lite"/>
    </source>
</evidence>
<dbReference type="Gene3D" id="1.10.10.10">
    <property type="entry name" value="Winged helix-like DNA-binding domain superfamily/Winged helix DNA-binding domain"/>
    <property type="match status" value="1"/>
</dbReference>
<dbReference type="STRING" id="446860.AS188_00595"/>
<dbReference type="Proteomes" id="UP000321155">
    <property type="component" value="Unassembled WGS sequence"/>
</dbReference>
<reference evidence="3 6" key="1">
    <citation type="submission" date="2015-11" db="EMBL/GenBank/DDBJ databases">
        <title>Complete Genome Sequence of Kocuria flava strain HO-9041.</title>
        <authorList>
            <person name="Zhou M."/>
            <person name="Dai J."/>
        </authorList>
    </citation>
    <scope>NUCLEOTIDE SEQUENCE [LARGE SCALE GENOMIC DNA]</scope>
    <source>
        <strain evidence="3 6">HO-9041</strain>
    </source>
</reference>
<dbReference type="EMBL" id="BJZR01000047">
    <property type="protein sequence ID" value="GEO92510.1"/>
    <property type="molecule type" value="Genomic_DNA"/>
</dbReference>
<dbReference type="EMBL" id="LOMZ01000001">
    <property type="protein sequence ID" value="PLC11989.1"/>
    <property type="molecule type" value="Genomic_DNA"/>
</dbReference>
<gene>
    <name evidence="3" type="ORF">AS188_00595</name>
    <name evidence="5" type="ORF">AUQ48_06755</name>
    <name evidence="4" type="ORF">KFL01_18160</name>
</gene>
<dbReference type="RefSeq" id="WP_058857208.1">
    <property type="nucleotide sequence ID" value="NZ_BJZR01000047.1"/>
</dbReference>
<dbReference type="InterPro" id="IPR001279">
    <property type="entry name" value="Metallo-B-lactamas"/>
</dbReference>
<protein>
    <submittedName>
        <fullName evidence="4">MBL fold metallo-hydrolase</fullName>
    </submittedName>
    <submittedName>
        <fullName evidence="3">Zn-dependent hydrolase</fullName>
    </submittedName>
</protein>
<reference evidence="5 7" key="2">
    <citation type="submission" date="2015-12" db="EMBL/GenBank/DDBJ databases">
        <authorList>
            <person name="Shamseldin A."/>
            <person name="Moawad H."/>
            <person name="Abd El-Rahim W.M."/>
            <person name="Sadowsky M.J."/>
        </authorList>
    </citation>
    <scope>NUCLEOTIDE SEQUENCE [LARGE SCALE GENOMIC DNA]</scope>
    <source>
        <strain evidence="5 7">S43</strain>
    </source>
</reference>
<keyword evidence="8" id="KW-1185">Reference proteome</keyword>
<evidence type="ECO:0000313" key="4">
    <source>
        <dbReference type="EMBL" id="GEO92510.1"/>
    </source>
</evidence>
<reference evidence="4 8" key="3">
    <citation type="submission" date="2019-07" db="EMBL/GenBank/DDBJ databases">
        <title>Whole genome shotgun sequence of Kocuria flava NBRC 107626.</title>
        <authorList>
            <person name="Hosoyama A."/>
            <person name="Uohara A."/>
            <person name="Ohji S."/>
            <person name="Ichikawa N."/>
        </authorList>
    </citation>
    <scope>NUCLEOTIDE SEQUENCE [LARGE SCALE GENOMIC DNA]</scope>
    <source>
        <strain evidence="4 8">NBRC 107626</strain>
    </source>
</reference>
<dbReference type="SMART" id="SM00849">
    <property type="entry name" value="Lactamase_B"/>
    <property type="match status" value="1"/>
</dbReference>
<dbReference type="Pfam" id="PF17778">
    <property type="entry name" value="WHD_BLACT"/>
    <property type="match status" value="1"/>
</dbReference>
<dbReference type="PANTHER" id="PTHR23131:SF0">
    <property type="entry name" value="ENDORIBONUCLEASE LACTB2"/>
    <property type="match status" value="1"/>
</dbReference>
<feature type="domain" description="Metallo-beta-lactamase" evidence="2">
    <location>
        <begin position="26"/>
        <end position="193"/>
    </location>
</feature>
<proteinExistence type="predicted"/>
<organism evidence="3 6">
    <name type="scientific">Kocuria flava</name>
    <dbReference type="NCBI Taxonomy" id="446860"/>
    <lineage>
        <taxon>Bacteria</taxon>
        <taxon>Bacillati</taxon>
        <taxon>Actinomycetota</taxon>
        <taxon>Actinomycetes</taxon>
        <taxon>Micrococcales</taxon>
        <taxon>Micrococcaceae</taxon>
        <taxon>Kocuria</taxon>
    </lineage>
</organism>
<dbReference type="InterPro" id="IPR036388">
    <property type="entry name" value="WH-like_DNA-bd_sf"/>
</dbReference>
<evidence type="ECO:0000313" key="5">
    <source>
        <dbReference type="EMBL" id="PLC11989.1"/>
    </source>
</evidence>
<dbReference type="AlphaFoldDB" id="A0A0U3GEP1"/>
<dbReference type="Gene3D" id="3.60.15.10">
    <property type="entry name" value="Ribonuclease Z/Hydroxyacylglutathione hydrolase-like"/>
    <property type="match status" value="1"/>
</dbReference>
<dbReference type="Pfam" id="PF00753">
    <property type="entry name" value="Lactamase_B"/>
    <property type="match status" value="1"/>
</dbReference>
<dbReference type="EMBL" id="CP013254">
    <property type="protein sequence ID" value="ALU38494.1"/>
    <property type="molecule type" value="Genomic_DNA"/>
</dbReference>
<dbReference type="CDD" id="cd16278">
    <property type="entry name" value="metallo-hydrolase-like_MBL-fold"/>
    <property type="match status" value="1"/>
</dbReference>
<feature type="compositionally biased region" description="Low complexity" evidence="1">
    <location>
        <begin position="1"/>
        <end position="16"/>
    </location>
</feature>
<keyword evidence="3" id="KW-0378">Hydrolase</keyword>
<sequence length="263" mass="26975">MSEPVRTTALTRRLTAPNPGPMTLDGTNSWLLGAPGQGDVVVVDPGPEDAGHLEALAAAGRTALVLVTHRHGDHTAGLDRFAALTGAPVRAVSPAFCRGADPLGEGEVLEAAGVRIEVLHTPGHTSDSVCLHLPADAPPGQEPGTGAGSVLTGDTVLGRGTTVLDHPDGTLADYLRSLHRLAVLGPATVLPGHAQVLADLGAACERLLEHRGQRLAEVREALRALGPGAGTEAVTARIYADVPESVLPAARLSVRAQLAYLGR</sequence>
<dbReference type="SUPFAM" id="SSF56281">
    <property type="entry name" value="Metallo-hydrolase/oxidoreductase"/>
    <property type="match status" value="1"/>
</dbReference>
<dbReference type="PANTHER" id="PTHR23131">
    <property type="entry name" value="ENDORIBONUCLEASE LACTB2"/>
    <property type="match status" value="1"/>
</dbReference>
<evidence type="ECO:0000313" key="3">
    <source>
        <dbReference type="EMBL" id="ALU38494.1"/>
    </source>
</evidence>
<dbReference type="Proteomes" id="UP000234632">
    <property type="component" value="Unassembled WGS sequence"/>
</dbReference>
<dbReference type="InterPro" id="IPR041516">
    <property type="entry name" value="LACTB2_WH"/>
</dbReference>
<feature type="region of interest" description="Disordered" evidence="1">
    <location>
        <begin position="1"/>
        <end position="20"/>
    </location>
</feature>
<dbReference type="GO" id="GO:0016787">
    <property type="term" value="F:hydrolase activity"/>
    <property type="evidence" value="ECO:0007669"/>
    <property type="project" value="UniProtKB-KW"/>
</dbReference>
<evidence type="ECO:0000313" key="8">
    <source>
        <dbReference type="Proteomes" id="UP000321155"/>
    </source>
</evidence>
<dbReference type="OrthoDB" id="9788263at2"/>
<evidence type="ECO:0000313" key="6">
    <source>
        <dbReference type="Proteomes" id="UP000057181"/>
    </source>
</evidence>
<name>A0A0U3GEP1_9MICC</name>
<evidence type="ECO:0000259" key="2">
    <source>
        <dbReference type="SMART" id="SM00849"/>
    </source>
</evidence>
<dbReference type="InterPro" id="IPR050662">
    <property type="entry name" value="Sec-metab_biosynth-thioest"/>
</dbReference>
<accession>A0A0U3GEP1</accession>
<dbReference type="Proteomes" id="UP000057181">
    <property type="component" value="Chromosome"/>
</dbReference>
<dbReference type="KEGG" id="kfv:AS188_00595"/>
<dbReference type="InterPro" id="IPR036866">
    <property type="entry name" value="RibonucZ/Hydroxyglut_hydro"/>
</dbReference>
<evidence type="ECO:0000313" key="7">
    <source>
        <dbReference type="Proteomes" id="UP000234632"/>
    </source>
</evidence>